<keyword evidence="1" id="KW-0812">Transmembrane</keyword>
<reference evidence="2 3" key="1">
    <citation type="submission" date="2021-03" db="EMBL/GenBank/DDBJ databases">
        <title>Sequencing the genomes of 1000 actinobacteria strains.</title>
        <authorList>
            <person name="Klenk H.-P."/>
        </authorList>
    </citation>
    <scope>NUCLEOTIDE SEQUENCE [LARGE SCALE GENOMIC DNA]</scope>
    <source>
        <strain evidence="2 3">DSM 18824</strain>
    </source>
</reference>
<comment type="caution">
    <text evidence="2">The sequence shown here is derived from an EMBL/GenBank/DDBJ whole genome shotgun (WGS) entry which is preliminary data.</text>
</comment>
<organism evidence="2 3">
    <name type="scientific">Kribbella aluminosa</name>
    <dbReference type="NCBI Taxonomy" id="416017"/>
    <lineage>
        <taxon>Bacteria</taxon>
        <taxon>Bacillati</taxon>
        <taxon>Actinomycetota</taxon>
        <taxon>Actinomycetes</taxon>
        <taxon>Propionibacteriales</taxon>
        <taxon>Kribbellaceae</taxon>
        <taxon>Kribbella</taxon>
    </lineage>
</organism>
<name>A0ABS4UWW7_9ACTN</name>
<evidence type="ECO:0000313" key="3">
    <source>
        <dbReference type="Proteomes" id="UP000755585"/>
    </source>
</evidence>
<dbReference type="RefSeq" id="WP_209698705.1">
    <property type="nucleotide sequence ID" value="NZ_BAAAVU010000023.1"/>
</dbReference>
<gene>
    <name evidence="2" type="ORF">JOF29_007253</name>
</gene>
<dbReference type="Gene3D" id="1.20.1300.10">
    <property type="entry name" value="Fumarate reductase/succinate dehydrogenase, transmembrane subunit"/>
    <property type="match status" value="1"/>
</dbReference>
<keyword evidence="1" id="KW-0472">Membrane</keyword>
<proteinExistence type="predicted"/>
<keyword evidence="1" id="KW-1133">Transmembrane helix</keyword>
<dbReference type="Proteomes" id="UP000755585">
    <property type="component" value="Unassembled WGS sequence"/>
</dbReference>
<dbReference type="InterPro" id="IPR034804">
    <property type="entry name" value="SQR/QFR_C/D"/>
</dbReference>
<evidence type="ECO:0000256" key="1">
    <source>
        <dbReference type="SAM" id="Phobius"/>
    </source>
</evidence>
<dbReference type="SUPFAM" id="SSF81343">
    <property type="entry name" value="Fumarate reductase respiratory complex transmembrane subunits"/>
    <property type="match status" value="1"/>
</dbReference>
<protein>
    <recommendedName>
        <fullName evidence="4">Succinate dehydrogenase</fullName>
    </recommendedName>
</protein>
<sequence>MTTDLAVQPRRRTSIGRFWTSTIGKKAVMAVTGLALVGYLLAHMLGNLKVFLGAAALNE</sequence>
<evidence type="ECO:0008006" key="4">
    <source>
        <dbReference type="Google" id="ProtNLM"/>
    </source>
</evidence>
<keyword evidence="3" id="KW-1185">Reference proteome</keyword>
<accession>A0ABS4UWW7</accession>
<evidence type="ECO:0000313" key="2">
    <source>
        <dbReference type="EMBL" id="MBP2356143.1"/>
    </source>
</evidence>
<feature type="transmembrane region" description="Helical" evidence="1">
    <location>
        <begin position="27"/>
        <end position="45"/>
    </location>
</feature>
<dbReference type="EMBL" id="JAGINT010000002">
    <property type="protein sequence ID" value="MBP2356143.1"/>
    <property type="molecule type" value="Genomic_DNA"/>
</dbReference>